<name>A0AAE1PVK4_9EUCA</name>
<dbReference type="Pfam" id="PF05380">
    <property type="entry name" value="Peptidase_A17"/>
    <property type="match status" value="1"/>
</dbReference>
<proteinExistence type="predicted"/>
<gene>
    <name evidence="1" type="ORF">Pmani_013503</name>
</gene>
<reference evidence="1" key="1">
    <citation type="submission" date="2023-11" db="EMBL/GenBank/DDBJ databases">
        <title>Genome assemblies of two species of porcelain crab, Petrolisthes cinctipes and Petrolisthes manimaculis (Anomura: Porcellanidae).</title>
        <authorList>
            <person name="Angst P."/>
        </authorList>
    </citation>
    <scope>NUCLEOTIDE SEQUENCE</scope>
    <source>
        <strain evidence="1">PB745_02</strain>
        <tissue evidence="1">Gill</tissue>
    </source>
</reference>
<dbReference type="PANTHER" id="PTHR47331">
    <property type="entry name" value="PHD-TYPE DOMAIN-CONTAINING PROTEIN"/>
    <property type="match status" value="1"/>
</dbReference>
<comment type="caution">
    <text evidence="1">The sequence shown here is derived from an EMBL/GenBank/DDBJ whole genome shotgun (WGS) entry which is preliminary data.</text>
</comment>
<dbReference type="InterPro" id="IPR008042">
    <property type="entry name" value="Retrotrans_Pao"/>
</dbReference>
<sequence>MTEKGYAEVVPEKGLGIESENGVWSRVASLKSVTIPRLELTAATLAVRVNDVIVNALEIPVGRINFWTDSTAVLRYIRNTKSRFHTSVANRLAVIHDGSGQDQWRHVPSCENPADKASRL</sequence>
<dbReference type="EMBL" id="JAWZYT010001120">
    <property type="protein sequence ID" value="KAK4315283.1"/>
    <property type="molecule type" value="Genomic_DNA"/>
</dbReference>
<dbReference type="Proteomes" id="UP001292094">
    <property type="component" value="Unassembled WGS sequence"/>
</dbReference>
<dbReference type="InterPro" id="IPR012337">
    <property type="entry name" value="RNaseH-like_sf"/>
</dbReference>
<evidence type="ECO:0000313" key="1">
    <source>
        <dbReference type="EMBL" id="KAK4315283.1"/>
    </source>
</evidence>
<accession>A0AAE1PVK4</accession>
<organism evidence="1 2">
    <name type="scientific">Petrolisthes manimaculis</name>
    <dbReference type="NCBI Taxonomy" id="1843537"/>
    <lineage>
        <taxon>Eukaryota</taxon>
        <taxon>Metazoa</taxon>
        <taxon>Ecdysozoa</taxon>
        <taxon>Arthropoda</taxon>
        <taxon>Crustacea</taxon>
        <taxon>Multicrustacea</taxon>
        <taxon>Malacostraca</taxon>
        <taxon>Eumalacostraca</taxon>
        <taxon>Eucarida</taxon>
        <taxon>Decapoda</taxon>
        <taxon>Pleocyemata</taxon>
        <taxon>Anomura</taxon>
        <taxon>Galatheoidea</taxon>
        <taxon>Porcellanidae</taxon>
        <taxon>Petrolisthes</taxon>
    </lineage>
</organism>
<evidence type="ECO:0000313" key="2">
    <source>
        <dbReference type="Proteomes" id="UP001292094"/>
    </source>
</evidence>
<dbReference type="SUPFAM" id="SSF53098">
    <property type="entry name" value="Ribonuclease H-like"/>
    <property type="match status" value="1"/>
</dbReference>
<keyword evidence="2" id="KW-1185">Reference proteome</keyword>
<dbReference type="AlphaFoldDB" id="A0AAE1PVK4"/>
<protein>
    <submittedName>
        <fullName evidence="1">Uncharacterized protein</fullName>
    </submittedName>
</protein>
<dbReference type="PANTHER" id="PTHR47331:SF1">
    <property type="entry name" value="GAG-LIKE PROTEIN"/>
    <property type="match status" value="1"/>
</dbReference>